<dbReference type="InterPro" id="IPR029476">
    <property type="entry name" value="DNase_NucA_NucB"/>
</dbReference>
<evidence type="ECO:0000256" key="1">
    <source>
        <dbReference type="SAM" id="MobiDB-lite"/>
    </source>
</evidence>
<feature type="region of interest" description="Disordered" evidence="1">
    <location>
        <begin position="640"/>
        <end position="678"/>
    </location>
</feature>
<evidence type="ECO:0000313" key="4">
    <source>
        <dbReference type="Proteomes" id="UP001221757"/>
    </source>
</evidence>
<comment type="caution">
    <text evidence="3">The sequence shown here is derived from an EMBL/GenBank/DDBJ whole genome shotgun (WGS) entry which is preliminary data.</text>
</comment>
<dbReference type="Pfam" id="PF14040">
    <property type="entry name" value="DNase_NucA_NucB"/>
    <property type="match status" value="1"/>
</dbReference>
<dbReference type="Proteomes" id="UP001221757">
    <property type="component" value="Unassembled WGS sequence"/>
</dbReference>
<proteinExistence type="predicted"/>
<reference evidence="3" key="1">
    <citation type="submission" date="2023-03" db="EMBL/GenBank/DDBJ databases">
        <title>Massive genome expansion in bonnet fungi (Mycena s.s.) driven by repeated elements and novel gene families across ecological guilds.</title>
        <authorList>
            <consortium name="Lawrence Berkeley National Laboratory"/>
            <person name="Harder C.B."/>
            <person name="Miyauchi S."/>
            <person name="Viragh M."/>
            <person name="Kuo A."/>
            <person name="Thoen E."/>
            <person name="Andreopoulos B."/>
            <person name="Lu D."/>
            <person name="Skrede I."/>
            <person name="Drula E."/>
            <person name="Henrissat B."/>
            <person name="Morin E."/>
            <person name="Kohler A."/>
            <person name="Barry K."/>
            <person name="LaButti K."/>
            <person name="Morin E."/>
            <person name="Salamov A."/>
            <person name="Lipzen A."/>
            <person name="Mereny Z."/>
            <person name="Hegedus B."/>
            <person name="Baldrian P."/>
            <person name="Stursova M."/>
            <person name="Weitz H."/>
            <person name="Taylor A."/>
            <person name="Grigoriev I.V."/>
            <person name="Nagy L.G."/>
            <person name="Martin F."/>
            <person name="Kauserud H."/>
        </authorList>
    </citation>
    <scope>NUCLEOTIDE SEQUENCE</scope>
    <source>
        <strain evidence="3">CBHHK067</strain>
    </source>
</reference>
<sequence length="764" mass="81153">MQWDVTGDVAPWEHPAVVTTTAATPETPVATAGVPAPALLAAASLRTVENASPAGNVAGTTIASWMMNSAAREGAPLLQLSVVMNASTAVLEAYVVERKDAATPEKNALMVAAAPMFAAQTAVNSALTEDVAPWEHPAVVMTTAATPETPVATAGVPTPALLAAASLRAVDNASPAGNVAGRTIASWMMNSSGTTGTPTTTKVPKTTITFKYYPNKMVKNSSGKRIPLSNKAILMNMCEGIEQYLGTSANEVQLTKSKANQASNRAIMCPPGFCADALQEYAKLYPDLDPADLQIASGMSCDEFPFASSSQGGNKAKGVSICVESWENSWQGGTMSRKISRLVDGDDFLVQIEGWDCDKQAPVPKLMTRNAREPVYAHILAREDDSDSDSLTGDDLFTGFDDSDNALIMSLGDLSAGKYTYTLELSIGRISSAFVADYVGHQYYTSTVPFNAGGGKFDVSFTLDQDTYGVGLVAVQDPGQGNLTLNYTTAKTSSALPSLPVSSNVYPLPLIDNLLDTTTKGAGGSGQVEGRDAAGGSRPQSATHSSPRLARRAEERSNVADDNAACTRHTLRRGSATMSHSHTSTTRGSPQAVEEALVCESLRLLYAYTPVLRPRPASVAQKRMDRTTHPLIASCSSLSSAHSGAAGESSGWGKWTSGRRAKDEWRKTHPHTSSSLPWPPSYRSRPSCIAHRSGQICVQRSVGYRFHPYVAQCRGLEQYFAREYRCLALRSSASRSSWLPTSSSLVQDAVFVSIPGLRGTGILE</sequence>
<name>A0AAD7H1S2_MYCRO</name>
<feature type="compositionally biased region" description="Low complexity" evidence="1">
    <location>
        <begin position="640"/>
        <end position="653"/>
    </location>
</feature>
<evidence type="ECO:0000259" key="2">
    <source>
        <dbReference type="Pfam" id="PF14040"/>
    </source>
</evidence>
<accession>A0AAD7H1S2</accession>
<feature type="domain" description="Deoxyribonuclease NucA/NucB" evidence="2">
    <location>
        <begin position="296"/>
        <end position="350"/>
    </location>
</feature>
<dbReference type="AlphaFoldDB" id="A0AAD7H1S2"/>
<protein>
    <recommendedName>
        <fullName evidence="2">Deoxyribonuclease NucA/NucB domain-containing protein</fullName>
    </recommendedName>
</protein>
<feature type="region of interest" description="Disordered" evidence="1">
    <location>
        <begin position="517"/>
        <end position="591"/>
    </location>
</feature>
<dbReference type="EMBL" id="JARKIE010000001">
    <property type="protein sequence ID" value="KAJ7710339.1"/>
    <property type="molecule type" value="Genomic_DNA"/>
</dbReference>
<organism evidence="3 4">
    <name type="scientific">Mycena rosella</name>
    <name type="common">Pink bonnet</name>
    <name type="synonym">Agaricus rosellus</name>
    <dbReference type="NCBI Taxonomy" id="1033263"/>
    <lineage>
        <taxon>Eukaryota</taxon>
        <taxon>Fungi</taxon>
        <taxon>Dikarya</taxon>
        <taxon>Basidiomycota</taxon>
        <taxon>Agaricomycotina</taxon>
        <taxon>Agaricomycetes</taxon>
        <taxon>Agaricomycetidae</taxon>
        <taxon>Agaricales</taxon>
        <taxon>Marasmiineae</taxon>
        <taxon>Mycenaceae</taxon>
        <taxon>Mycena</taxon>
    </lineage>
</organism>
<gene>
    <name evidence="3" type="ORF">B0H17DRAFT_1190107</name>
</gene>
<keyword evidence="4" id="KW-1185">Reference proteome</keyword>
<evidence type="ECO:0000313" key="3">
    <source>
        <dbReference type="EMBL" id="KAJ7710339.1"/>
    </source>
</evidence>
<feature type="compositionally biased region" description="Low complexity" evidence="1">
    <location>
        <begin position="575"/>
        <end position="586"/>
    </location>
</feature>